<dbReference type="Proteomes" id="UP000266673">
    <property type="component" value="Unassembled WGS sequence"/>
</dbReference>
<dbReference type="AlphaFoldDB" id="A0A397UTX6"/>
<gene>
    <name evidence="2" type="ORF">C2G38_2101681</name>
</gene>
<keyword evidence="3" id="KW-1185">Reference proteome</keyword>
<protein>
    <recommendedName>
        <fullName evidence="4">Ion transport domain-containing protein</fullName>
    </recommendedName>
</protein>
<dbReference type="STRING" id="44941.A0A397UTX6"/>
<comment type="caution">
    <text evidence="2">The sequence shown here is derived from an EMBL/GenBank/DDBJ whole genome shotgun (WGS) entry which is preliminary data.</text>
</comment>
<keyword evidence="1" id="KW-0812">Transmembrane</keyword>
<evidence type="ECO:0008006" key="4">
    <source>
        <dbReference type="Google" id="ProtNLM"/>
    </source>
</evidence>
<evidence type="ECO:0000256" key="1">
    <source>
        <dbReference type="SAM" id="Phobius"/>
    </source>
</evidence>
<keyword evidence="1" id="KW-0472">Membrane</keyword>
<organism evidence="2 3">
    <name type="scientific">Gigaspora rosea</name>
    <dbReference type="NCBI Taxonomy" id="44941"/>
    <lineage>
        <taxon>Eukaryota</taxon>
        <taxon>Fungi</taxon>
        <taxon>Fungi incertae sedis</taxon>
        <taxon>Mucoromycota</taxon>
        <taxon>Glomeromycotina</taxon>
        <taxon>Glomeromycetes</taxon>
        <taxon>Diversisporales</taxon>
        <taxon>Gigasporaceae</taxon>
        <taxon>Gigaspora</taxon>
    </lineage>
</organism>
<evidence type="ECO:0000313" key="3">
    <source>
        <dbReference type="Proteomes" id="UP000266673"/>
    </source>
</evidence>
<reference evidence="2 3" key="1">
    <citation type="submission" date="2018-06" db="EMBL/GenBank/DDBJ databases">
        <title>Comparative genomics reveals the genomic features of Rhizophagus irregularis, R. cerebriforme, R. diaphanum and Gigaspora rosea, and their symbiotic lifestyle signature.</title>
        <authorList>
            <person name="Morin E."/>
            <person name="San Clemente H."/>
            <person name="Chen E.C.H."/>
            <person name="De La Providencia I."/>
            <person name="Hainaut M."/>
            <person name="Kuo A."/>
            <person name="Kohler A."/>
            <person name="Murat C."/>
            <person name="Tang N."/>
            <person name="Roy S."/>
            <person name="Loubradou J."/>
            <person name="Henrissat B."/>
            <person name="Grigoriev I.V."/>
            <person name="Corradi N."/>
            <person name="Roux C."/>
            <person name="Martin F.M."/>
        </authorList>
    </citation>
    <scope>NUCLEOTIDE SEQUENCE [LARGE SCALE GENOMIC DNA]</scope>
    <source>
        <strain evidence="2 3">DAOM 194757</strain>
    </source>
</reference>
<name>A0A397UTX6_9GLOM</name>
<accession>A0A397UTX6</accession>
<evidence type="ECO:0000313" key="2">
    <source>
        <dbReference type="EMBL" id="RIB12179.1"/>
    </source>
</evidence>
<sequence>MFTNLDTAYLAVYIMLTGDSSSVSNWSLTENPTLTLLMVLFSFFTTIYLMNLFIGCYQILLVKQIKKNYFYF</sequence>
<dbReference type="OrthoDB" id="2352140at2759"/>
<proteinExistence type="predicted"/>
<keyword evidence="1" id="KW-1133">Transmembrane helix</keyword>
<dbReference type="EMBL" id="QKWP01001052">
    <property type="protein sequence ID" value="RIB12179.1"/>
    <property type="molecule type" value="Genomic_DNA"/>
</dbReference>
<feature type="transmembrane region" description="Helical" evidence="1">
    <location>
        <begin position="34"/>
        <end position="62"/>
    </location>
</feature>